<keyword evidence="1" id="KW-0227">DNA damage</keyword>
<evidence type="ECO:0000256" key="1">
    <source>
        <dbReference type="ARBA" id="ARBA00022763"/>
    </source>
</evidence>
<dbReference type="InterPro" id="IPR011257">
    <property type="entry name" value="DNA_glycosylase"/>
</dbReference>
<gene>
    <name evidence="3" type="ORF">JOF47_002503</name>
</gene>
<dbReference type="PANTHER" id="PTHR43003:SF6">
    <property type="entry name" value="DNA GLYCOSYLASE"/>
    <property type="match status" value="1"/>
</dbReference>
<dbReference type="InterPro" id="IPR051912">
    <property type="entry name" value="Alkylbase_DNA_Glycosylase/TA"/>
</dbReference>
<evidence type="ECO:0000256" key="2">
    <source>
        <dbReference type="ARBA" id="ARBA00023204"/>
    </source>
</evidence>
<reference evidence="3 4" key="1">
    <citation type="submission" date="2021-03" db="EMBL/GenBank/DDBJ databases">
        <title>Sequencing the genomes of 1000 actinobacteria strains.</title>
        <authorList>
            <person name="Klenk H.-P."/>
        </authorList>
    </citation>
    <scope>NUCLEOTIDE SEQUENCE [LARGE SCALE GENOMIC DNA]</scope>
    <source>
        <strain evidence="3 4">DSM 15797</strain>
    </source>
</reference>
<protein>
    <submittedName>
        <fullName evidence="3">3-methyladenine DNA glycosylase/8-oxoguanine DNA glycosylase</fullName>
    </submittedName>
</protein>
<keyword evidence="4" id="KW-1185">Reference proteome</keyword>
<sequence>MVLDVAHQLPPSDAHAVWDPQGPYSLRSTLSILQRGPQDPTTRVGASQAWLCFRTTEGPVTLRVSRTEGLHSEVVLQAWGPGAQTAVAQGLRLVGAHDDWSAFEAPAFREIVPPVVAQTRRVNPGLRFPATGRIFDALFPAILEQKVTVIEAHYAWKYLALAVGEVPPAPAPAGMRLPPTPAAVRSLQPWQWHQARVDAKRSSTAVRAAALASSLERWGALALGSKREGVLGAGTIDAALGSIPGIGPWSIAEVLQRTHGAPDHVSVGDYHLAAFVGQVLTGRRVDDAGMLRLLAPYAGHRQRVVRLLGASGVRKQAFGPRLAPMDHRRR</sequence>
<dbReference type="RefSeq" id="WP_209998690.1">
    <property type="nucleotide sequence ID" value="NZ_BAAAJY010000005.1"/>
</dbReference>
<dbReference type="PANTHER" id="PTHR43003">
    <property type="entry name" value="DNA-3-METHYLADENINE GLYCOSYLASE"/>
    <property type="match status" value="1"/>
</dbReference>
<dbReference type="SUPFAM" id="SSF48150">
    <property type="entry name" value="DNA-glycosylase"/>
    <property type="match status" value="1"/>
</dbReference>
<dbReference type="Gene3D" id="1.10.340.30">
    <property type="entry name" value="Hypothetical protein, domain 2"/>
    <property type="match status" value="1"/>
</dbReference>
<comment type="caution">
    <text evidence="3">The sequence shown here is derived from an EMBL/GenBank/DDBJ whole genome shotgun (WGS) entry which is preliminary data.</text>
</comment>
<keyword evidence="2" id="KW-0234">DNA repair</keyword>
<evidence type="ECO:0000313" key="4">
    <source>
        <dbReference type="Proteomes" id="UP001296993"/>
    </source>
</evidence>
<dbReference type="Proteomes" id="UP001296993">
    <property type="component" value="Unassembled WGS sequence"/>
</dbReference>
<accession>A0ABS4XEU6</accession>
<proteinExistence type="predicted"/>
<organism evidence="3 4">
    <name type="scientific">Paeniglutamicibacter kerguelensis</name>
    <dbReference type="NCBI Taxonomy" id="254788"/>
    <lineage>
        <taxon>Bacteria</taxon>
        <taxon>Bacillati</taxon>
        <taxon>Actinomycetota</taxon>
        <taxon>Actinomycetes</taxon>
        <taxon>Micrococcales</taxon>
        <taxon>Micrococcaceae</taxon>
        <taxon>Paeniglutamicibacter</taxon>
    </lineage>
</organism>
<dbReference type="EMBL" id="JAGIOF010000001">
    <property type="protein sequence ID" value="MBP2386992.1"/>
    <property type="molecule type" value="Genomic_DNA"/>
</dbReference>
<evidence type="ECO:0000313" key="3">
    <source>
        <dbReference type="EMBL" id="MBP2386992.1"/>
    </source>
</evidence>
<name>A0ABS4XEU6_9MICC</name>